<evidence type="ECO:0000256" key="1">
    <source>
        <dbReference type="SAM" id="MobiDB-lite"/>
    </source>
</evidence>
<organism evidence="2 3">
    <name type="scientific">Neodothiora populina</name>
    <dbReference type="NCBI Taxonomy" id="2781224"/>
    <lineage>
        <taxon>Eukaryota</taxon>
        <taxon>Fungi</taxon>
        <taxon>Dikarya</taxon>
        <taxon>Ascomycota</taxon>
        <taxon>Pezizomycotina</taxon>
        <taxon>Dothideomycetes</taxon>
        <taxon>Dothideomycetidae</taxon>
        <taxon>Dothideales</taxon>
        <taxon>Dothioraceae</taxon>
        <taxon>Neodothiora</taxon>
    </lineage>
</organism>
<evidence type="ECO:0008006" key="4">
    <source>
        <dbReference type="Google" id="ProtNLM"/>
    </source>
</evidence>
<dbReference type="SUPFAM" id="SSF54928">
    <property type="entry name" value="RNA-binding domain, RBD"/>
    <property type="match status" value="1"/>
</dbReference>
<name>A0ABR3PP34_9PEZI</name>
<feature type="region of interest" description="Disordered" evidence="1">
    <location>
        <begin position="1"/>
        <end position="122"/>
    </location>
</feature>
<dbReference type="RefSeq" id="XP_069204160.1">
    <property type="nucleotide sequence ID" value="XM_069340689.1"/>
</dbReference>
<dbReference type="GeneID" id="95975192"/>
<feature type="compositionally biased region" description="Gly residues" evidence="1">
    <location>
        <begin position="373"/>
        <end position="385"/>
    </location>
</feature>
<feature type="compositionally biased region" description="Polar residues" evidence="1">
    <location>
        <begin position="51"/>
        <end position="60"/>
    </location>
</feature>
<dbReference type="InterPro" id="IPR035979">
    <property type="entry name" value="RBD_domain_sf"/>
</dbReference>
<reference evidence="2 3" key="1">
    <citation type="submission" date="2024-07" db="EMBL/GenBank/DDBJ databases">
        <title>Draft sequence of the Neodothiora populina.</title>
        <authorList>
            <person name="Drown D.D."/>
            <person name="Schuette U.S."/>
            <person name="Buechlein A.B."/>
            <person name="Rusch D.R."/>
            <person name="Winton L.W."/>
            <person name="Adams G.A."/>
        </authorList>
    </citation>
    <scope>NUCLEOTIDE SEQUENCE [LARGE SCALE GENOMIC DNA]</scope>
    <source>
        <strain evidence="2 3">CPC 39397</strain>
    </source>
</reference>
<feature type="compositionally biased region" description="Polar residues" evidence="1">
    <location>
        <begin position="89"/>
        <end position="98"/>
    </location>
</feature>
<feature type="compositionally biased region" description="Basic and acidic residues" evidence="1">
    <location>
        <begin position="360"/>
        <end position="372"/>
    </location>
</feature>
<keyword evidence="3" id="KW-1185">Reference proteome</keyword>
<evidence type="ECO:0000313" key="3">
    <source>
        <dbReference type="Proteomes" id="UP001562354"/>
    </source>
</evidence>
<feature type="compositionally biased region" description="Basic and acidic residues" evidence="1">
    <location>
        <begin position="310"/>
        <end position="353"/>
    </location>
</feature>
<accession>A0ABR3PP34</accession>
<evidence type="ECO:0000313" key="2">
    <source>
        <dbReference type="EMBL" id="KAL1311311.1"/>
    </source>
</evidence>
<comment type="caution">
    <text evidence="2">The sequence shown here is derived from an EMBL/GenBank/DDBJ whole genome shotgun (WGS) entry which is preliminary data.</text>
</comment>
<dbReference type="Proteomes" id="UP001562354">
    <property type="component" value="Unassembled WGS sequence"/>
</dbReference>
<feature type="region of interest" description="Disordered" evidence="1">
    <location>
        <begin position="296"/>
        <end position="385"/>
    </location>
</feature>
<proteinExistence type="predicted"/>
<dbReference type="EMBL" id="JBFMKM010000003">
    <property type="protein sequence ID" value="KAL1311311.1"/>
    <property type="molecule type" value="Genomic_DNA"/>
</dbReference>
<sequence length="385" mass="41602">MAPTKNKPKNEKVASSFDAMIQADRKKRKAEELAQQIFGKHRAASAAPGSNKRNATQNVGGSLASRVGVTKNSSQPRPSPSVANDKRQLQSNRPQGQRNPRKPFNKPNDGATSASASRLKRDPAFASNEISIRGAAGPYCVVASNFAPGTTAADIESVMLPVGGEMLGCKLISANPTVIVEMVFTERSGAENVISMFNNKKADGRILYVYMKEGGPSQPIAHHSTVSNSAVTRPTPIQSLPAPTAPTAPVAFSLPAQQASDEYMEIEPESIVSNNNNDAAYVANGETDFQAEHAMDGGASFAPRGNEAPRAPRETYRPPHRNDYPRGPRRSEHEYQDGRHGYQDQRYARREDNYGGGYRSDNRGRFRDDGRSRGQGNGRSAGGYA</sequence>
<protein>
    <recommendedName>
        <fullName evidence="4">RRM domain-containing protein</fullName>
    </recommendedName>
</protein>
<gene>
    <name evidence="2" type="ORF">AAFC00_001489</name>
</gene>